<feature type="transmembrane region" description="Helical" evidence="16">
    <location>
        <begin position="722"/>
        <end position="745"/>
    </location>
</feature>
<feature type="compositionally biased region" description="Basic and acidic residues" evidence="15">
    <location>
        <begin position="209"/>
        <end position="218"/>
    </location>
</feature>
<dbReference type="PANTHER" id="PTHR43294">
    <property type="entry name" value="SODIUM/POTASSIUM-TRANSPORTING ATPASE SUBUNIT ALPHA"/>
    <property type="match status" value="1"/>
</dbReference>
<keyword evidence="11" id="KW-1278">Translocase</keyword>
<evidence type="ECO:0000256" key="2">
    <source>
        <dbReference type="ARBA" id="ARBA00006934"/>
    </source>
</evidence>
<dbReference type="EMBL" id="CAJOBR010003630">
    <property type="protein sequence ID" value="CAF4745794.1"/>
    <property type="molecule type" value="Genomic_DNA"/>
</dbReference>
<gene>
    <name evidence="18" type="ORF">QYT958_LOCUS20647</name>
</gene>
<dbReference type="GO" id="GO:0006883">
    <property type="term" value="P:intracellular sodium ion homeostasis"/>
    <property type="evidence" value="ECO:0007669"/>
    <property type="project" value="TreeGrafter"/>
</dbReference>
<keyword evidence="12 16" id="KW-1133">Transmembrane helix</keyword>
<keyword evidence="5" id="KW-0633">Potassium transport</keyword>
<dbReference type="InterPro" id="IPR023214">
    <property type="entry name" value="HAD_sf"/>
</dbReference>
<evidence type="ECO:0000256" key="16">
    <source>
        <dbReference type="SAM" id="Phobius"/>
    </source>
</evidence>
<keyword evidence="9" id="KW-0067">ATP-binding</keyword>
<dbReference type="Pfam" id="PF06017">
    <property type="entry name" value="Myosin_TH1"/>
    <property type="match status" value="1"/>
</dbReference>
<dbReference type="GO" id="GO:0005524">
    <property type="term" value="F:ATP binding"/>
    <property type="evidence" value="ECO:0007669"/>
    <property type="project" value="UniProtKB-KW"/>
</dbReference>
<dbReference type="PRINTS" id="PR00121">
    <property type="entry name" value="NAKATPASE"/>
</dbReference>
<accession>A0A821L5X2</accession>
<dbReference type="InterPro" id="IPR050510">
    <property type="entry name" value="Cation_transp_ATPase_P-type"/>
</dbReference>
<dbReference type="SUPFAM" id="SSF56784">
    <property type="entry name" value="HAD-like"/>
    <property type="match status" value="1"/>
</dbReference>
<dbReference type="GO" id="GO:0003774">
    <property type="term" value="F:cytoskeletal motor activity"/>
    <property type="evidence" value="ECO:0007669"/>
    <property type="project" value="InterPro"/>
</dbReference>
<dbReference type="Gene3D" id="2.70.150.10">
    <property type="entry name" value="Calcium-transporting ATPase, cytoplasmic transduction domain A"/>
    <property type="match status" value="1"/>
</dbReference>
<feature type="transmembrane region" description="Helical" evidence="16">
    <location>
        <begin position="757"/>
        <end position="776"/>
    </location>
</feature>
<dbReference type="GO" id="GO:0005391">
    <property type="term" value="F:P-type sodium:potassium-exchanging transporter activity"/>
    <property type="evidence" value="ECO:0007669"/>
    <property type="project" value="TreeGrafter"/>
</dbReference>
<dbReference type="PROSITE" id="PS00154">
    <property type="entry name" value="ATPASE_E1_E2"/>
    <property type="match status" value="1"/>
</dbReference>
<name>A0A821L5X2_9BILA</name>
<evidence type="ECO:0000313" key="19">
    <source>
        <dbReference type="Proteomes" id="UP000663848"/>
    </source>
</evidence>
<dbReference type="InterPro" id="IPR010926">
    <property type="entry name" value="Myosin_TH1"/>
</dbReference>
<comment type="subcellular location">
    <subcellularLocation>
        <location evidence="1">Cell membrane</location>
        <topology evidence="1">Multi-pass membrane protein</topology>
    </subcellularLocation>
</comment>
<dbReference type="FunFam" id="3.40.1110.10:FF:000001">
    <property type="entry name" value="Sodium/potassium-transporting ATPase subunit alpha"/>
    <property type="match status" value="1"/>
</dbReference>
<dbReference type="Pfam" id="PF00689">
    <property type="entry name" value="Cation_ATPase_C"/>
    <property type="match status" value="1"/>
</dbReference>
<dbReference type="InterPro" id="IPR044492">
    <property type="entry name" value="P_typ_ATPase_HD_dom"/>
</dbReference>
<proteinExistence type="inferred from homology"/>
<evidence type="ECO:0000256" key="14">
    <source>
        <dbReference type="ARBA" id="ARBA00023136"/>
    </source>
</evidence>
<feature type="transmembrane region" description="Helical" evidence="16">
    <location>
        <begin position="918"/>
        <end position="941"/>
    </location>
</feature>
<organism evidence="18 19">
    <name type="scientific">Rotaria socialis</name>
    <dbReference type="NCBI Taxonomy" id="392032"/>
    <lineage>
        <taxon>Eukaryota</taxon>
        <taxon>Metazoa</taxon>
        <taxon>Spiralia</taxon>
        <taxon>Gnathifera</taxon>
        <taxon>Rotifera</taxon>
        <taxon>Eurotatoria</taxon>
        <taxon>Bdelloidea</taxon>
        <taxon>Philodinida</taxon>
        <taxon>Philodinidae</taxon>
        <taxon>Rotaria</taxon>
    </lineage>
</organism>
<feature type="transmembrane region" description="Helical" evidence="16">
    <location>
        <begin position="1660"/>
        <end position="1676"/>
    </location>
</feature>
<evidence type="ECO:0000256" key="4">
    <source>
        <dbReference type="ARBA" id="ARBA00022475"/>
    </source>
</evidence>
<dbReference type="InterPro" id="IPR036412">
    <property type="entry name" value="HAD-like_sf"/>
</dbReference>
<evidence type="ECO:0000256" key="12">
    <source>
        <dbReference type="ARBA" id="ARBA00022989"/>
    </source>
</evidence>
<comment type="caution">
    <text evidence="18">The sequence shown here is derived from an EMBL/GenBank/DDBJ whole genome shotgun (WGS) entry which is preliminary data.</text>
</comment>
<dbReference type="FunFam" id="2.70.150.10:FF:000003">
    <property type="entry name" value="Sodium/potassium-transporting ATPase subunit alpha"/>
    <property type="match status" value="1"/>
</dbReference>
<evidence type="ECO:0000256" key="10">
    <source>
        <dbReference type="ARBA" id="ARBA00022958"/>
    </source>
</evidence>
<dbReference type="InterPro" id="IPR059000">
    <property type="entry name" value="ATPase_P-type_domA"/>
</dbReference>
<sequence>MATKTSSSGNGNVQALRSMWNSKIQDEEKSKQETSIVSGSEQEKQLPKSRTSTMKITKDRSIAARVNDESPIKFNNDKTAILKRSEGLQSIEENKTLSIPLPKLEITFKGEGQLLATLEQSTVRMDKIINKNPNIFRKDANQSGVRNWQKARLAIRSTRAFNQTRRASDTLPPLLMKTQLHRQRSRADSTDSKFNEASFQQCVNYFSKDKENKRDSSPIRRKLKRSVSDSKSCMRRNKLDESISQYEMLLRHLKNDEQFITEHPSSSPQSSTFLKQRQTSFGHPQISTIVAKEKEQEQIFPKTSSSKRQTQSSSRNIGRTFSEFIANDLFLLSTPSGLRSLSISHASSQTDMAESIQHIHDQTAIPSEKSSTPASNENTVVANEEVQIVLKELDNILNSKDQERSLTSNSQINVIVVNLPAVSKEEKIPSSEKPLMQRLFEGKKTAYNTDELEMKSVRLPEDMIPTYEIARAKAFFDSETLLYTTKMIKISRRGYKQHARILCITSERLCNITKKKPYPKEAVFLNQILGVTCTPYKDDFVCIHTKEVHGDRGDWLAIVDHPCEFITQLFMVMGRDNNSDGFLKIKTQFTHCRRFIGESMPIDCTISTVKCDNFLIKKTNFDAITIATSMTIKGRLVNCFRSIVPSKRTKNNEQGGNTFENLKKEVSIDEHKIPLDELIERYQANVEQGHTTARAREFLETNGPNSLTPPHEVPQWVKFVKLLFGGFSGLLWVAAVLCLAAYAAQVGSDPTTPKDNLWLGIALIVVVVITAVFAYYQETKAGKIMESFKKMVPQQAVVMRDGQKLEIAAEELVVGDIVFIKIGDKTPADIRVLSSQSFKVDNSSLTGESEPLSRSPDCTHDNPLETKNLAFFSTFAVEGSCTGMVIRTGDNTVMGRIAALASGLGNEISPLNVEINHFVHIVTAVAVSFGAIFLVILLALGTGILQALVFVIGIIVSNVPEGLLATITVMLALTAQRMAKKKCLVKNLTAVEALGSVSTICSDKTGTLTQNRMTVAHLWFDNSTVSVSLSHTHDAELIFETPVKDHVTGADTTKVDFERPGYKALLRCGMLCAKAVFKPDEENMSKPPLQRKVNGDASETAILQYSEIVAGKVEEYRAKNKRVCDIPFNSANKYQVSVHETDDDDQRHLVVMKGAPERILERCQTIFINNHEYPLDDEWTRKFNDAYMQLGGLGERVLGFCDMRLPLGTFPRGFNFDPDNVNFPLQNLRFLGFVTLIDPPRPGVADAVAKCRTAGIKVIMVTGDHPITAKAIAKSVGIITSDTAQDLAERLNISPNFVDSRDVRAIVVSGAELAELSSHQLDEVLTLHREIVFARTSPQQKLIIVEGCQRQGWIVGVTGDGVNDSPALKKADIGISMGITGSDVSKQVADMILLDDNFATIVSGIEEGRLIFDNLKKVIAYTFTKNLVELLPFLLYVVADVPLALSTITILCIDLGTDIVPSISYAYEKIEADILKRPPRKKTDKMVTSQMVTLCYGQVAMLEASGAFFAYTVVMAENGFWPSRLIGLREAWESKSVNDLRDSYGQEWTYEQRHNLDLAAQTAYFIGVVILQFANLYGNKTSRRSVFQQGIFGNRFMVFAMVFTIGLACFLLYVPTLDRALNLAPNRFMVFAVVFTIGLACFLLYVPTLDRALNLAPNRFLWWLPAIPFFLYLFAFNEARKFFIRKYPGRFPARQLTY</sequence>
<dbReference type="InterPro" id="IPR004014">
    <property type="entry name" value="ATPase_P-typ_cation-transptr_N"/>
</dbReference>
<evidence type="ECO:0000256" key="5">
    <source>
        <dbReference type="ARBA" id="ARBA00022538"/>
    </source>
</evidence>
<evidence type="ECO:0000259" key="17">
    <source>
        <dbReference type="PROSITE" id="PS51757"/>
    </source>
</evidence>
<keyword evidence="6" id="KW-0597">Phosphoprotein</keyword>
<evidence type="ECO:0000256" key="8">
    <source>
        <dbReference type="ARBA" id="ARBA00022741"/>
    </source>
</evidence>
<dbReference type="InterPro" id="IPR005775">
    <property type="entry name" value="P-type_ATPase_IIC"/>
</dbReference>
<dbReference type="GO" id="GO:1990573">
    <property type="term" value="P:potassium ion import across plasma membrane"/>
    <property type="evidence" value="ECO:0007669"/>
    <property type="project" value="TreeGrafter"/>
</dbReference>
<evidence type="ECO:0000256" key="13">
    <source>
        <dbReference type="ARBA" id="ARBA00023065"/>
    </source>
</evidence>
<evidence type="ECO:0000256" key="9">
    <source>
        <dbReference type="ARBA" id="ARBA00022840"/>
    </source>
</evidence>
<keyword evidence="14 16" id="KW-0472">Membrane</keyword>
<dbReference type="FunFam" id="3.40.50.1000:FF:000083">
    <property type="entry name" value="Sodium/potassium-transporting ATPase subunit alpha"/>
    <property type="match status" value="1"/>
</dbReference>
<evidence type="ECO:0000256" key="7">
    <source>
        <dbReference type="ARBA" id="ARBA00022692"/>
    </source>
</evidence>
<dbReference type="GO" id="GO:0016459">
    <property type="term" value="C:myosin complex"/>
    <property type="evidence" value="ECO:0007669"/>
    <property type="project" value="InterPro"/>
</dbReference>
<keyword evidence="7 16" id="KW-0812">Transmembrane</keyword>
<evidence type="ECO:0000256" key="15">
    <source>
        <dbReference type="SAM" id="MobiDB-lite"/>
    </source>
</evidence>
<evidence type="ECO:0000256" key="11">
    <source>
        <dbReference type="ARBA" id="ARBA00022967"/>
    </source>
</evidence>
<dbReference type="FunFam" id="1.20.1110.10:FF:000095">
    <property type="entry name" value="Sodium/potassium-transporting ATPase subunit alpha-1"/>
    <property type="match status" value="1"/>
</dbReference>
<dbReference type="SMART" id="SM00831">
    <property type="entry name" value="Cation_ATPase_N"/>
    <property type="match status" value="1"/>
</dbReference>
<dbReference type="PANTHER" id="PTHR43294:SF21">
    <property type="entry name" value="CATION TRANSPORTING ATPASE"/>
    <property type="match status" value="1"/>
</dbReference>
<dbReference type="InterPro" id="IPR008250">
    <property type="entry name" value="ATPase_P-typ_transduc_dom_A_sf"/>
</dbReference>
<dbReference type="InterPro" id="IPR001757">
    <property type="entry name" value="P_typ_ATPase"/>
</dbReference>
<dbReference type="SFLD" id="SFLDS00003">
    <property type="entry name" value="Haloacid_Dehalogenase"/>
    <property type="match status" value="1"/>
</dbReference>
<feature type="region of interest" description="Disordered" evidence="15">
    <location>
        <begin position="209"/>
        <end position="233"/>
    </location>
</feature>
<comment type="similarity">
    <text evidence="2">Belongs to the cation transport ATPase (P-type) (TC 3.A.3) family. Type IIC subfamily.</text>
</comment>
<feature type="region of interest" description="Disordered" evidence="15">
    <location>
        <begin position="294"/>
        <end position="315"/>
    </location>
</feature>
<dbReference type="SFLD" id="SFLDG00002">
    <property type="entry name" value="C1.7:_P-type_atpase_like"/>
    <property type="match status" value="1"/>
</dbReference>
<dbReference type="InterPro" id="IPR006068">
    <property type="entry name" value="ATPase_P-typ_cation-transptr_C"/>
</dbReference>
<feature type="domain" description="TH1" evidence="17">
    <location>
        <begin position="436"/>
        <end position="629"/>
    </location>
</feature>
<dbReference type="Pfam" id="PF00690">
    <property type="entry name" value="Cation_ATPase_N"/>
    <property type="match status" value="1"/>
</dbReference>
<feature type="region of interest" description="Disordered" evidence="15">
    <location>
        <begin position="1"/>
        <end position="53"/>
    </location>
</feature>
<feature type="transmembrane region" description="Helical" evidence="16">
    <location>
        <begin position="1596"/>
        <end position="1616"/>
    </location>
</feature>
<dbReference type="Gene3D" id="3.40.50.1000">
    <property type="entry name" value="HAD superfamily/HAD-like"/>
    <property type="match status" value="1"/>
</dbReference>
<dbReference type="SUPFAM" id="SSF81653">
    <property type="entry name" value="Calcium ATPase, transduction domain A"/>
    <property type="match status" value="1"/>
</dbReference>
<dbReference type="SFLD" id="SFLDF00027">
    <property type="entry name" value="p-type_atpase"/>
    <property type="match status" value="1"/>
</dbReference>
<dbReference type="Gene3D" id="3.40.1110.10">
    <property type="entry name" value="Calcium-transporting ATPase, cytoplasmic domain N"/>
    <property type="match status" value="1"/>
</dbReference>
<dbReference type="Gene3D" id="1.20.1110.10">
    <property type="entry name" value="Calcium-transporting ATPase, transmembrane domain"/>
    <property type="match status" value="2"/>
</dbReference>
<keyword evidence="8" id="KW-0547">Nucleotide-binding</keyword>
<dbReference type="SUPFAM" id="SSF81660">
    <property type="entry name" value="Metal cation-transporting ATPase, ATP-binding domain N"/>
    <property type="match status" value="1"/>
</dbReference>
<dbReference type="InterPro" id="IPR018303">
    <property type="entry name" value="ATPase_P-typ_P_site"/>
</dbReference>
<dbReference type="SUPFAM" id="SSF81665">
    <property type="entry name" value="Calcium ATPase, transmembrane domain M"/>
    <property type="match status" value="2"/>
</dbReference>
<dbReference type="PROSITE" id="PS51757">
    <property type="entry name" value="TH1"/>
    <property type="match status" value="1"/>
</dbReference>
<dbReference type="Proteomes" id="UP000663848">
    <property type="component" value="Unassembled WGS sequence"/>
</dbReference>
<evidence type="ECO:0000256" key="6">
    <source>
        <dbReference type="ARBA" id="ARBA00022553"/>
    </source>
</evidence>
<feature type="compositionally biased region" description="Polar residues" evidence="15">
    <location>
        <begin position="1"/>
        <end position="23"/>
    </location>
</feature>
<dbReference type="PRINTS" id="PR00119">
    <property type="entry name" value="CATATPASE"/>
</dbReference>
<evidence type="ECO:0000256" key="1">
    <source>
        <dbReference type="ARBA" id="ARBA00004651"/>
    </source>
</evidence>
<feature type="transmembrane region" description="Helical" evidence="16">
    <location>
        <begin position="947"/>
        <end position="973"/>
    </location>
</feature>
<keyword evidence="3" id="KW-0813">Transport</keyword>
<keyword evidence="13" id="KW-0406">Ion transport</keyword>
<dbReference type="Pfam" id="PF00122">
    <property type="entry name" value="E1-E2_ATPase"/>
    <property type="match status" value="1"/>
</dbReference>
<feature type="transmembrane region" description="Helical" evidence="16">
    <location>
        <begin position="1558"/>
        <end position="1576"/>
    </location>
</feature>
<feature type="transmembrane region" description="Helical" evidence="16">
    <location>
        <begin position="1628"/>
        <end position="1648"/>
    </location>
</feature>
<dbReference type="GO" id="GO:1902600">
    <property type="term" value="P:proton transmembrane transport"/>
    <property type="evidence" value="ECO:0007669"/>
    <property type="project" value="TreeGrafter"/>
</dbReference>
<evidence type="ECO:0000256" key="3">
    <source>
        <dbReference type="ARBA" id="ARBA00022448"/>
    </source>
</evidence>
<dbReference type="NCBIfam" id="TIGR01106">
    <property type="entry name" value="ATPase-IIC_X-K"/>
    <property type="match status" value="1"/>
</dbReference>
<protein>
    <recommendedName>
        <fullName evidence="17">TH1 domain-containing protein</fullName>
    </recommendedName>
</protein>
<dbReference type="InterPro" id="IPR023299">
    <property type="entry name" value="ATPase_P-typ_cyto_dom_N"/>
</dbReference>
<feature type="compositionally biased region" description="Low complexity" evidence="15">
    <location>
        <begin position="302"/>
        <end position="315"/>
    </location>
</feature>
<dbReference type="GO" id="GO:0030007">
    <property type="term" value="P:intracellular potassium ion homeostasis"/>
    <property type="evidence" value="ECO:0007669"/>
    <property type="project" value="TreeGrafter"/>
</dbReference>
<dbReference type="GO" id="GO:0005886">
    <property type="term" value="C:plasma membrane"/>
    <property type="evidence" value="ECO:0007669"/>
    <property type="project" value="UniProtKB-SubCell"/>
</dbReference>
<reference evidence="18" key="1">
    <citation type="submission" date="2021-02" db="EMBL/GenBank/DDBJ databases">
        <authorList>
            <person name="Nowell W R."/>
        </authorList>
    </citation>
    <scope>NUCLEOTIDE SEQUENCE</scope>
</reference>
<dbReference type="NCBIfam" id="TIGR01494">
    <property type="entry name" value="ATPase_P-type"/>
    <property type="match status" value="2"/>
</dbReference>
<dbReference type="InterPro" id="IPR023298">
    <property type="entry name" value="ATPase_P-typ_TM_dom_sf"/>
</dbReference>
<dbReference type="GO" id="GO:0036376">
    <property type="term" value="P:sodium ion export across plasma membrane"/>
    <property type="evidence" value="ECO:0007669"/>
    <property type="project" value="TreeGrafter"/>
</dbReference>
<keyword evidence="10" id="KW-0630">Potassium</keyword>
<evidence type="ECO:0000313" key="18">
    <source>
        <dbReference type="EMBL" id="CAF4745794.1"/>
    </source>
</evidence>
<dbReference type="Pfam" id="PF13246">
    <property type="entry name" value="Cation_ATPase"/>
    <property type="match status" value="1"/>
</dbReference>
<keyword evidence="4" id="KW-1003">Cell membrane</keyword>
<dbReference type="GO" id="GO:0016887">
    <property type="term" value="F:ATP hydrolysis activity"/>
    <property type="evidence" value="ECO:0007669"/>
    <property type="project" value="InterPro"/>
</dbReference>